<keyword evidence="3 4" id="KW-0413">Isomerase</keyword>
<dbReference type="InterPro" id="IPR013078">
    <property type="entry name" value="His_Pase_superF_clade-1"/>
</dbReference>
<dbReference type="InterPro" id="IPR001345">
    <property type="entry name" value="PG/BPGM_mutase_AS"/>
</dbReference>
<comment type="similarity">
    <text evidence="1 4">Belongs to the phosphoglycerate mutase family. BPG-dependent PGAM subfamily.</text>
</comment>
<evidence type="ECO:0000256" key="1">
    <source>
        <dbReference type="ARBA" id="ARBA00006717"/>
    </source>
</evidence>
<gene>
    <name evidence="5" type="ORF">M9Y10_017384</name>
</gene>
<dbReference type="NCBIfam" id="TIGR01258">
    <property type="entry name" value="pgm_1"/>
    <property type="match status" value="1"/>
</dbReference>
<name>A0ABR2HTI1_9EUKA</name>
<evidence type="ECO:0000313" key="5">
    <source>
        <dbReference type="EMBL" id="KAK8852410.1"/>
    </source>
</evidence>
<comment type="catalytic activity">
    <reaction evidence="4">
        <text>(2R)-2-phosphoglycerate = (2R)-3-phosphoglycerate</text>
        <dbReference type="Rhea" id="RHEA:15901"/>
        <dbReference type="ChEBI" id="CHEBI:58272"/>
        <dbReference type="ChEBI" id="CHEBI:58289"/>
        <dbReference type="EC" id="5.4.2.11"/>
    </reaction>
</comment>
<evidence type="ECO:0000313" key="6">
    <source>
        <dbReference type="Proteomes" id="UP001470230"/>
    </source>
</evidence>
<dbReference type="Gene3D" id="3.40.50.1240">
    <property type="entry name" value="Phosphoglycerate mutase-like"/>
    <property type="match status" value="1"/>
</dbReference>
<evidence type="ECO:0000256" key="4">
    <source>
        <dbReference type="RuleBase" id="RU004511"/>
    </source>
</evidence>
<accession>A0ABR2HTI1</accession>
<keyword evidence="6" id="KW-1185">Reference proteome</keyword>
<evidence type="ECO:0000256" key="3">
    <source>
        <dbReference type="ARBA" id="ARBA00023235"/>
    </source>
</evidence>
<dbReference type="SMART" id="SM00855">
    <property type="entry name" value="PGAM"/>
    <property type="match status" value="1"/>
</dbReference>
<dbReference type="PANTHER" id="PTHR11931">
    <property type="entry name" value="PHOSPHOGLYCERATE MUTASE"/>
    <property type="match status" value="1"/>
</dbReference>
<keyword evidence="2 4" id="KW-0324">Glycolysis</keyword>
<sequence>MFWRTPRIIIVRHGESETNVQQICGGWIDTPLTEVGIAQAHQIANIIKQNRLNFDVCISSVLSRAVKTRNIILEDLNLVKKSKKSEKNDNGQEDDLDFKIPVYSTWKLNESHSGALTGMTFQEVTDKYGPDAIQNRFSVFDNEPPPVPTDSSYNPANDPLFANAEDRDLLPLGESLCSAWKRAEPYWKNVIEKVFLQEQKKSILVVTHGNIIRAIMKYCENLTAEDGMRRRILPNCAALVYDYKKGQYINRQIYGEPEAMKKFKLVYREKKPKQENPESDQKK</sequence>
<dbReference type="InterPro" id="IPR029033">
    <property type="entry name" value="His_PPase_superfam"/>
</dbReference>
<dbReference type="Pfam" id="PF00300">
    <property type="entry name" value="His_Phos_1"/>
    <property type="match status" value="2"/>
</dbReference>
<dbReference type="PROSITE" id="PS00175">
    <property type="entry name" value="PG_MUTASE"/>
    <property type="match status" value="1"/>
</dbReference>
<protein>
    <recommendedName>
        <fullName evidence="4">Phosphoglycerate mutase</fullName>
        <ecNumber evidence="4">5.4.2.11</ecNumber>
    </recommendedName>
</protein>
<organism evidence="5 6">
    <name type="scientific">Tritrichomonas musculus</name>
    <dbReference type="NCBI Taxonomy" id="1915356"/>
    <lineage>
        <taxon>Eukaryota</taxon>
        <taxon>Metamonada</taxon>
        <taxon>Parabasalia</taxon>
        <taxon>Tritrichomonadida</taxon>
        <taxon>Tritrichomonadidae</taxon>
        <taxon>Tritrichomonas</taxon>
    </lineage>
</organism>
<evidence type="ECO:0000256" key="2">
    <source>
        <dbReference type="ARBA" id="ARBA00023152"/>
    </source>
</evidence>
<comment type="caution">
    <text evidence="5">The sequence shown here is derived from an EMBL/GenBank/DDBJ whole genome shotgun (WGS) entry which is preliminary data.</text>
</comment>
<dbReference type="Proteomes" id="UP001470230">
    <property type="component" value="Unassembled WGS sequence"/>
</dbReference>
<dbReference type="EMBL" id="JAPFFF010000023">
    <property type="protein sequence ID" value="KAK8852410.1"/>
    <property type="molecule type" value="Genomic_DNA"/>
</dbReference>
<dbReference type="SUPFAM" id="SSF53254">
    <property type="entry name" value="Phosphoglycerate mutase-like"/>
    <property type="match status" value="1"/>
</dbReference>
<dbReference type="CDD" id="cd07067">
    <property type="entry name" value="HP_PGM_like"/>
    <property type="match status" value="1"/>
</dbReference>
<proteinExistence type="inferred from homology"/>
<dbReference type="EC" id="5.4.2.11" evidence="4"/>
<reference evidence="5 6" key="1">
    <citation type="submission" date="2024-04" db="EMBL/GenBank/DDBJ databases">
        <title>Tritrichomonas musculus Genome.</title>
        <authorList>
            <person name="Alves-Ferreira E."/>
            <person name="Grigg M."/>
            <person name="Lorenzi H."/>
            <person name="Galac M."/>
        </authorList>
    </citation>
    <scope>NUCLEOTIDE SEQUENCE [LARGE SCALE GENOMIC DNA]</scope>
    <source>
        <strain evidence="5 6">EAF2021</strain>
    </source>
</reference>
<dbReference type="InterPro" id="IPR005952">
    <property type="entry name" value="Phosphogly_mut1"/>
</dbReference>